<dbReference type="PANTHER" id="PTHR24221:SF503">
    <property type="entry name" value="MITOCHONDRIAL POTASSIUM CHANNEL ATP-BINDING SUBUNIT"/>
    <property type="match status" value="1"/>
</dbReference>
<dbReference type="GO" id="GO:0016787">
    <property type="term" value="F:hydrolase activity"/>
    <property type="evidence" value="ECO:0007669"/>
    <property type="project" value="UniProtKB-KW"/>
</dbReference>
<evidence type="ECO:0000313" key="4">
    <source>
        <dbReference type="Proteomes" id="UP001163828"/>
    </source>
</evidence>
<dbReference type="InterPro" id="IPR027417">
    <property type="entry name" value="P-loop_NTPase"/>
</dbReference>
<accession>A0ABQ8Q228</accession>
<reference evidence="3" key="1">
    <citation type="submission" date="2022-08" db="EMBL/GenBank/DDBJ databases">
        <authorList>
            <consortium name="DOE Joint Genome Institute"/>
            <person name="Min B."/>
            <person name="Riley R."/>
            <person name="Sierra-Patev S."/>
            <person name="Naranjo-Ortiz M."/>
            <person name="Looney B."/>
            <person name="Konkel Z."/>
            <person name="Slot J.C."/>
            <person name="Sakamoto Y."/>
            <person name="Steenwyk J.L."/>
            <person name="Rokas A."/>
            <person name="Carro J."/>
            <person name="Camarero S."/>
            <person name="Ferreira P."/>
            <person name="Molpeceres G."/>
            <person name="Ruiz-Duenas F.J."/>
            <person name="Serrano A."/>
            <person name="Henrissat B."/>
            <person name="Drula E."/>
            <person name="Hughes K.W."/>
            <person name="Mata J.L."/>
            <person name="Ishikawa N.K."/>
            <person name="Vargas-Isla R."/>
            <person name="Ushijima S."/>
            <person name="Smith C.A."/>
            <person name="Ahrendt S."/>
            <person name="Andreopoulos W."/>
            <person name="He G."/>
            <person name="Labutti K."/>
            <person name="Lipzen A."/>
            <person name="Ng V."/>
            <person name="Sandor L."/>
            <person name="Barry K."/>
            <person name="Martinez A.T."/>
            <person name="Xiao Y."/>
            <person name="Gibbons J.G."/>
            <person name="Terashima K."/>
            <person name="Hibbett D.S."/>
            <person name="Grigoriev I.V."/>
        </authorList>
    </citation>
    <scope>NUCLEOTIDE SEQUENCE</scope>
    <source>
        <strain evidence="3">TFB10827</strain>
    </source>
</reference>
<dbReference type="InterPro" id="IPR003439">
    <property type="entry name" value="ABC_transporter-like_ATP-bd"/>
</dbReference>
<dbReference type="SUPFAM" id="SSF52540">
    <property type="entry name" value="P-loop containing nucleoside triphosphate hydrolases"/>
    <property type="match status" value="1"/>
</dbReference>
<keyword evidence="1" id="KW-0472">Membrane</keyword>
<dbReference type="Pfam" id="PF00005">
    <property type="entry name" value="ABC_tran"/>
    <property type="match status" value="1"/>
</dbReference>
<dbReference type="Proteomes" id="UP001163828">
    <property type="component" value="Unassembled WGS sequence"/>
</dbReference>
<feature type="non-terminal residue" evidence="3">
    <location>
        <position position="243"/>
    </location>
</feature>
<dbReference type="EMBL" id="MU790845">
    <property type="protein sequence ID" value="KAJ3992539.1"/>
    <property type="molecule type" value="Genomic_DNA"/>
</dbReference>
<name>A0ABQ8Q228_9AGAR</name>
<proteinExistence type="predicted"/>
<dbReference type="PANTHER" id="PTHR24221">
    <property type="entry name" value="ATP-BINDING CASSETTE SUB-FAMILY B"/>
    <property type="match status" value="1"/>
</dbReference>
<evidence type="ECO:0000313" key="3">
    <source>
        <dbReference type="EMBL" id="KAJ3992539.1"/>
    </source>
</evidence>
<keyword evidence="1" id="KW-0812">Transmembrane</keyword>
<sequence>MSLYFIGANVGIISQAPPVLLGGQSIHDNVAVALAAHPERTMESATEAEVVNACTLAMLHEFIRDLPEGYKTRLGGDGSVGQQSGGDTGIQLSGGQKQRLALARARLRNPSLLILDEPTSALDPTSRSLVNAALRRWRATTSSRSSPKITVVITHDLSYESICENDFVYWLTGKNGSVSLVLGGLIAIIIAIVVVIILGVVLSRKNSSSSSSDNIISGDPSQFTKDSSLKQSFWGITYTPEGT</sequence>
<organism evidence="3 4">
    <name type="scientific">Lentinula boryana</name>
    <dbReference type="NCBI Taxonomy" id="40481"/>
    <lineage>
        <taxon>Eukaryota</taxon>
        <taxon>Fungi</taxon>
        <taxon>Dikarya</taxon>
        <taxon>Basidiomycota</taxon>
        <taxon>Agaricomycotina</taxon>
        <taxon>Agaricomycetes</taxon>
        <taxon>Agaricomycetidae</taxon>
        <taxon>Agaricales</taxon>
        <taxon>Marasmiineae</taxon>
        <taxon>Omphalotaceae</taxon>
        <taxon>Lentinula</taxon>
    </lineage>
</organism>
<feature type="domain" description="ABC transporter" evidence="2">
    <location>
        <begin position="9"/>
        <end position="120"/>
    </location>
</feature>
<comment type="caution">
    <text evidence="3">The sequence shown here is derived from an EMBL/GenBank/DDBJ whole genome shotgun (WGS) entry which is preliminary data.</text>
</comment>
<protein>
    <submittedName>
        <fullName evidence="3">P-loop containing nucleoside triphosphate hydrolase protein</fullName>
    </submittedName>
</protein>
<dbReference type="InterPro" id="IPR039421">
    <property type="entry name" value="Type_1_exporter"/>
</dbReference>
<keyword evidence="1" id="KW-1133">Transmembrane helix</keyword>
<keyword evidence="4" id="KW-1185">Reference proteome</keyword>
<feature type="transmembrane region" description="Helical" evidence="1">
    <location>
        <begin position="180"/>
        <end position="202"/>
    </location>
</feature>
<dbReference type="Gene3D" id="3.40.50.300">
    <property type="entry name" value="P-loop containing nucleotide triphosphate hydrolases"/>
    <property type="match status" value="1"/>
</dbReference>
<evidence type="ECO:0000259" key="2">
    <source>
        <dbReference type="Pfam" id="PF00005"/>
    </source>
</evidence>
<evidence type="ECO:0000256" key="1">
    <source>
        <dbReference type="SAM" id="Phobius"/>
    </source>
</evidence>
<gene>
    <name evidence="3" type="ORF">F5050DRAFT_1897897</name>
</gene>
<keyword evidence="3" id="KW-0378">Hydrolase</keyword>